<evidence type="ECO:0000313" key="1">
    <source>
        <dbReference type="EMBL" id="ETW88651.1"/>
    </source>
</evidence>
<dbReference type="SUPFAM" id="SSF49452">
    <property type="entry name" value="Starch-binding domain-like"/>
    <property type="match status" value="1"/>
</dbReference>
<organism evidence="1 2">
    <name type="scientific">Streptococcus thermophilus M17PTZA496</name>
    <dbReference type="NCBI Taxonomy" id="1433289"/>
    <lineage>
        <taxon>Bacteria</taxon>
        <taxon>Bacillati</taxon>
        <taxon>Bacillota</taxon>
        <taxon>Bacilli</taxon>
        <taxon>Lactobacillales</taxon>
        <taxon>Streptococcaceae</taxon>
        <taxon>Streptococcus</taxon>
    </lineage>
</organism>
<name>A0A0E2QGF0_STRTR</name>
<gene>
    <name evidence="1" type="ORF">X841_08095</name>
</gene>
<dbReference type="Proteomes" id="UP000024559">
    <property type="component" value="Chromosome"/>
</dbReference>
<reference evidence="2" key="1">
    <citation type="submission" date="2013-12" db="EMBL/GenBank/DDBJ databases">
        <title>Genome sequences of Streptococcus thermophilus strains MTH17CL396 and M17PTZA496 isolated from Fontina cheese in Valle d'Aosta region (Italy).</title>
        <authorList>
            <person name="Treu L."/>
            <person name="Giacomini A."/>
            <person name="Corich V."/>
            <person name="Vendramin V."/>
            <person name="Bovo B."/>
        </authorList>
    </citation>
    <scope>NUCLEOTIDE SEQUENCE [LARGE SCALE GENOMIC DNA]</scope>
    <source>
        <strain evidence="2">M17PTZA496</strain>
    </source>
</reference>
<dbReference type="PATRIC" id="fig|1433289.7.peg.1680"/>
<comment type="caution">
    <text evidence="1">The sequence shown here is derived from an EMBL/GenBank/DDBJ whole genome shotgun (WGS) entry which is preliminary data.</text>
</comment>
<dbReference type="AlphaFoldDB" id="A0A0E2QGF0"/>
<proteinExistence type="predicted"/>
<dbReference type="HOGENOM" id="CLU_2959074_0_0_9"/>
<evidence type="ECO:0000313" key="2">
    <source>
        <dbReference type="Proteomes" id="UP000024559"/>
    </source>
</evidence>
<dbReference type="GO" id="GO:0030246">
    <property type="term" value="F:carbohydrate binding"/>
    <property type="evidence" value="ECO:0007669"/>
    <property type="project" value="InterPro"/>
</dbReference>
<accession>A0A0E2QGF0</accession>
<dbReference type="EMBL" id="AZJT01000060">
    <property type="protein sequence ID" value="ETW88651.1"/>
    <property type="molecule type" value="Genomic_DNA"/>
</dbReference>
<dbReference type="InterPro" id="IPR013784">
    <property type="entry name" value="Carb-bd-like_fold"/>
</dbReference>
<protein>
    <submittedName>
        <fullName evidence="1">Uncharacterized protein</fullName>
    </submittedName>
</protein>
<sequence>MWKWLDCYWGEEAHFSREDDFGLVGQVTSPSNRFIDSVNLLVKTEDWSRQTHDYRVRRF</sequence>